<evidence type="ECO:0000313" key="4">
    <source>
        <dbReference type="Proteomes" id="UP000284842"/>
    </source>
</evidence>
<dbReference type="InParanoid" id="A0A409VDK9"/>
<comment type="caution">
    <text evidence="3">The sequence shown here is derived from an EMBL/GenBank/DDBJ whole genome shotgun (WGS) entry which is preliminary data.</text>
</comment>
<dbReference type="AlphaFoldDB" id="A0A409VDK9"/>
<feature type="compositionally biased region" description="Basic and acidic residues" evidence="1">
    <location>
        <begin position="127"/>
        <end position="148"/>
    </location>
</feature>
<evidence type="ECO:0000313" key="3">
    <source>
        <dbReference type="EMBL" id="PPQ64045.1"/>
    </source>
</evidence>
<protein>
    <submittedName>
        <fullName evidence="3">Uncharacterized protein</fullName>
    </submittedName>
</protein>
<feature type="compositionally biased region" description="Basic residues" evidence="1">
    <location>
        <begin position="98"/>
        <end position="107"/>
    </location>
</feature>
<gene>
    <name evidence="3" type="ORF">CVT24_008858</name>
</gene>
<feature type="signal peptide" evidence="2">
    <location>
        <begin position="1"/>
        <end position="20"/>
    </location>
</feature>
<proteinExistence type="predicted"/>
<accession>A0A409VDK9</accession>
<reference evidence="3 4" key="1">
    <citation type="journal article" date="2018" name="Evol. Lett.">
        <title>Horizontal gene cluster transfer increased hallucinogenic mushroom diversity.</title>
        <authorList>
            <person name="Reynolds H.T."/>
            <person name="Vijayakumar V."/>
            <person name="Gluck-Thaler E."/>
            <person name="Korotkin H.B."/>
            <person name="Matheny P.B."/>
            <person name="Slot J.C."/>
        </authorList>
    </citation>
    <scope>NUCLEOTIDE SEQUENCE [LARGE SCALE GENOMIC DNA]</scope>
    <source>
        <strain evidence="3 4">2629</strain>
    </source>
</reference>
<evidence type="ECO:0000256" key="2">
    <source>
        <dbReference type="SAM" id="SignalP"/>
    </source>
</evidence>
<keyword evidence="4" id="KW-1185">Reference proteome</keyword>
<keyword evidence="2" id="KW-0732">Signal</keyword>
<feature type="chain" id="PRO_5019497359" evidence="2">
    <location>
        <begin position="21"/>
        <end position="194"/>
    </location>
</feature>
<organism evidence="3 4">
    <name type="scientific">Panaeolus cyanescens</name>
    <dbReference type="NCBI Taxonomy" id="181874"/>
    <lineage>
        <taxon>Eukaryota</taxon>
        <taxon>Fungi</taxon>
        <taxon>Dikarya</taxon>
        <taxon>Basidiomycota</taxon>
        <taxon>Agaricomycotina</taxon>
        <taxon>Agaricomycetes</taxon>
        <taxon>Agaricomycetidae</taxon>
        <taxon>Agaricales</taxon>
        <taxon>Agaricineae</taxon>
        <taxon>Galeropsidaceae</taxon>
        <taxon>Panaeolus</taxon>
    </lineage>
</organism>
<feature type="region of interest" description="Disordered" evidence="1">
    <location>
        <begin position="80"/>
        <end position="194"/>
    </location>
</feature>
<evidence type="ECO:0000256" key="1">
    <source>
        <dbReference type="SAM" id="MobiDB-lite"/>
    </source>
</evidence>
<dbReference type="Proteomes" id="UP000284842">
    <property type="component" value="Unassembled WGS sequence"/>
</dbReference>
<feature type="compositionally biased region" description="Low complexity" evidence="1">
    <location>
        <begin position="170"/>
        <end position="181"/>
    </location>
</feature>
<name>A0A409VDK9_9AGAR</name>
<sequence>MHLNIAIPFTLLLNLTMAMAFWDDSTSYATRDWVDDLSYQARDDAFDGILYSRSEILASLSTRDLVEMLSARLHHDPLVSLESREPVESPPAQTPEKKTKKNTKARKAQGGGNSVDNVPKVPISPKDPYESVKEDKAAEDARFKEASKLKRGLPKKASGQALNGAGAGTPGAANAPAPQKKAGGGGVQQTPKKT</sequence>
<dbReference type="EMBL" id="NHTK01006099">
    <property type="protein sequence ID" value="PPQ64045.1"/>
    <property type="molecule type" value="Genomic_DNA"/>
</dbReference>